<feature type="compositionally biased region" description="Polar residues" evidence="1">
    <location>
        <begin position="1131"/>
        <end position="1148"/>
    </location>
</feature>
<evidence type="ECO:0000313" key="4">
    <source>
        <dbReference type="Proteomes" id="UP000281406"/>
    </source>
</evidence>
<dbReference type="SMART" id="SM00233">
    <property type="entry name" value="PH"/>
    <property type="match status" value="3"/>
</dbReference>
<feature type="compositionally biased region" description="Basic and acidic residues" evidence="1">
    <location>
        <begin position="250"/>
        <end position="261"/>
    </location>
</feature>
<sequence length="1293" mass="147668">MSRNVWIEACAKPPAAAACLSIPDTSWPTSCHNAIKQSLFSLTSLDEQACVGTDKSWKRRFFVLLKYSNNTCLLKYYKNEEVNKPLGDIDLSKNNMSKSNKPKTSTAKFYNEPAMVEEVYTGYLHKSPGQSTVLKSISSWKHRFFVLSKMSEDAYQLKYYTNSEKRDKPVGEIDLSKISLLFTCPEKHQMWDWIQKHFSCTPASVLFLKVEDDTPKHTRDYFLIGENSDDVNGWRNALVKAVKTQKPNKLHTDGTFEDNRCRSISAPEKCPEPNVKDQSDERRSAPEFMLSSLPPDHYDYPRKFSEPLVPVERKISVKEDEDEKDGKQDESPEDSSEYMLMASLQIKLEDDQQEADTARIQTNTSINGHESSLCNGAVNKEDKNKRETHTHVEKEICVSQNSLKNNLILTEEGGKPCVSECRQIQDSCLFHKGDQILAFNDLRIDTVEEIHTYLRRLSKDEETVLQTPPPFVFRGAEVSGECIIQSLDTASPMLLVKHTPVEKEICVRSEKQFDLHTGTGKPWHRSAKDNCVSECNQIQHSCLFHKWDQILAVNDLLIDTLEEIDTYLRRLSNEFIYVSAEATAKFYKEPAMVYTGYLHKSPGQSAVLKSVFYLLYPPQKSWKHRFFVLSKTGEDAYQLTYYTNNEKKDKPVGKIDLSKISLLFTGPEKHQMWDWIQKHFSCTPASVLFLRVEDDTPKHTRDYFLIGENSDDVNGWHNALVKALKTQKPNKLQHTDDTLEDNRCRSTSAPLNDSEPKVKDQSDERWSAPEFMLSSLPPDHYDYPRKFSEPLVPVERKISVKEDEDEKDGKQDESPEDSSEYMLMASLQMKLEDDQQAADTARIQTNTSINGNESSVCNGAVNQDKDYENKRMSTDGRHSQHRLLNFNENCAFTELDEVPLNKSEMHTHVEKEICVSPNSLKNNLILTEEEGKPCVSECRQIQDSCLFHKGDQILAFNGLRIDTVEEIHTYLRRLSKDEKSWKRRFFVLAKTNDSSHELKYYKTTERNKLIKSIDISTITLLYVRPESHSVFEWICKTFKCSTSSVLFMKTENPANKVQREFFFIGDTSEEVDRWFNALSGVSKNIKPESQTEPQIMPEPNSSDQNPCDTEETEVDSPPPLPPRGKSASKGVPTQQGQCSQPPKNSPSATEVCEEMEKKQTLDETAENSNEDMSSGESVTDTSEDSLLYCVTEVFSKNSLTQQKSTESDKYKTHNGNCASIKQNGSVTDKSVSECQQIQDSCLFHKGDQILAVNDLLTDSVEEIHKYLRRLSKNEVKLTILRRPGSVPLHSEPC</sequence>
<protein>
    <submittedName>
        <fullName evidence="3">Pleckstrin homology domain-containing family S member 1</fullName>
    </submittedName>
</protein>
<dbReference type="PANTHER" id="PTHR47014">
    <property type="entry name" value="PLECKSTRIN HOMOLOGY DOMAIN-CONTAINING FAMILY S MEMBER 1"/>
    <property type="match status" value="1"/>
</dbReference>
<dbReference type="OrthoDB" id="9900190at2759"/>
<comment type="caution">
    <text evidence="3">The sequence shown here is derived from an EMBL/GenBank/DDBJ whole genome shotgun (WGS) entry which is preliminary data.</text>
</comment>
<gene>
    <name evidence="3" type="ORF">DPX16_22105</name>
</gene>
<feature type="domain" description="PH" evidence="2">
    <location>
        <begin position="964"/>
        <end position="1083"/>
    </location>
</feature>
<dbReference type="InterPro" id="IPR042986">
    <property type="entry name" value="PLEKHS1"/>
</dbReference>
<organism evidence="3 4">
    <name type="scientific">Anabarilius grahami</name>
    <name type="common">Kanglang fish</name>
    <name type="synonym">Barilius grahami</name>
    <dbReference type="NCBI Taxonomy" id="495550"/>
    <lineage>
        <taxon>Eukaryota</taxon>
        <taxon>Metazoa</taxon>
        <taxon>Chordata</taxon>
        <taxon>Craniata</taxon>
        <taxon>Vertebrata</taxon>
        <taxon>Euteleostomi</taxon>
        <taxon>Actinopterygii</taxon>
        <taxon>Neopterygii</taxon>
        <taxon>Teleostei</taxon>
        <taxon>Ostariophysi</taxon>
        <taxon>Cypriniformes</taxon>
        <taxon>Xenocyprididae</taxon>
        <taxon>Xenocypridinae</taxon>
        <taxon>Xenocypridinae incertae sedis</taxon>
        <taxon>Anabarilius</taxon>
    </lineage>
</organism>
<dbReference type="PROSITE" id="PS50003">
    <property type="entry name" value="PH_DOMAIN"/>
    <property type="match status" value="3"/>
</dbReference>
<feature type="compositionally biased region" description="Polar residues" evidence="1">
    <location>
        <begin position="1170"/>
        <end position="1180"/>
    </location>
</feature>
<feature type="compositionally biased region" description="Basic and acidic residues" evidence="1">
    <location>
        <begin position="269"/>
        <end position="284"/>
    </location>
</feature>
<feature type="domain" description="PH" evidence="2">
    <location>
        <begin position="117"/>
        <end position="243"/>
    </location>
</feature>
<feature type="domain" description="PH" evidence="2">
    <location>
        <begin position="591"/>
        <end position="725"/>
    </location>
</feature>
<feature type="compositionally biased region" description="Polar residues" evidence="1">
    <location>
        <begin position="1084"/>
        <end position="1107"/>
    </location>
</feature>
<keyword evidence="4" id="KW-1185">Reference proteome</keyword>
<feature type="compositionally biased region" description="Basic and acidic residues" evidence="1">
    <location>
        <begin position="733"/>
        <end position="744"/>
    </location>
</feature>
<name>A0A3N0XNC1_ANAGA</name>
<evidence type="ECO:0000313" key="3">
    <source>
        <dbReference type="EMBL" id="ROI81870.1"/>
    </source>
</evidence>
<dbReference type="InterPro" id="IPR011993">
    <property type="entry name" value="PH-like_dom_sf"/>
</dbReference>
<feature type="compositionally biased region" description="Basic and acidic residues" evidence="1">
    <location>
        <begin position="754"/>
        <end position="766"/>
    </location>
</feature>
<dbReference type="EMBL" id="RJVU01067793">
    <property type="protein sequence ID" value="ROI81870.1"/>
    <property type="molecule type" value="Genomic_DNA"/>
</dbReference>
<dbReference type="SUPFAM" id="SSF50729">
    <property type="entry name" value="PH domain-like"/>
    <property type="match status" value="4"/>
</dbReference>
<dbReference type="SUPFAM" id="SSF50156">
    <property type="entry name" value="PDZ domain-like"/>
    <property type="match status" value="1"/>
</dbReference>
<feature type="region of interest" description="Disordered" evidence="1">
    <location>
        <begin position="311"/>
        <end position="337"/>
    </location>
</feature>
<feature type="compositionally biased region" description="Basic and acidic residues" evidence="1">
    <location>
        <begin position="794"/>
        <end position="813"/>
    </location>
</feature>
<dbReference type="InterPro" id="IPR036034">
    <property type="entry name" value="PDZ_sf"/>
</dbReference>
<feature type="region of interest" description="Disordered" evidence="1">
    <location>
        <begin position="1084"/>
        <end position="1182"/>
    </location>
</feature>
<feature type="region of interest" description="Disordered" evidence="1">
    <location>
        <begin position="727"/>
        <end position="766"/>
    </location>
</feature>
<evidence type="ECO:0000256" key="1">
    <source>
        <dbReference type="SAM" id="MobiDB-lite"/>
    </source>
</evidence>
<dbReference type="PANTHER" id="PTHR47014:SF1">
    <property type="entry name" value="PLECKSTRIN HOMOLOGY DOMAIN-CONTAINING FAMILY S MEMBER 1"/>
    <property type="match status" value="1"/>
</dbReference>
<proteinExistence type="predicted"/>
<dbReference type="Gene3D" id="2.30.29.30">
    <property type="entry name" value="Pleckstrin-homology domain (PH domain)/Phosphotyrosine-binding domain (PTB)"/>
    <property type="match status" value="4"/>
</dbReference>
<feature type="region of interest" description="Disordered" evidence="1">
    <location>
        <begin position="794"/>
        <end position="819"/>
    </location>
</feature>
<feature type="compositionally biased region" description="Basic and acidic residues" evidence="1">
    <location>
        <begin position="311"/>
        <end position="330"/>
    </location>
</feature>
<reference evidence="3 4" key="1">
    <citation type="submission" date="2018-10" db="EMBL/GenBank/DDBJ databases">
        <title>Genome assembly for a Yunnan-Guizhou Plateau 3E fish, Anabarilius grahami (Regan), and its evolutionary and genetic applications.</title>
        <authorList>
            <person name="Jiang W."/>
        </authorList>
    </citation>
    <scope>NUCLEOTIDE SEQUENCE [LARGE SCALE GENOMIC DNA]</scope>
    <source>
        <strain evidence="3">AG-KIZ</strain>
        <tissue evidence="3">Muscle</tissue>
    </source>
</reference>
<evidence type="ECO:0000259" key="2">
    <source>
        <dbReference type="PROSITE" id="PS50003"/>
    </source>
</evidence>
<accession>A0A3N0XNC1</accession>
<dbReference type="InterPro" id="IPR001849">
    <property type="entry name" value="PH_domain"/>
</dbReference>
<dbReference type="Pfam" id="PF00169">
    <property type="entry name" value="PH"/>
    <property type="match status" value="3"/>
</dbReference>
<dbReference type="Proteomes" id="UP000281406">
    <property type="component" value="Unassembled WGS sequence"/>
</dbReference>
<feature type="region of interest" description="Disordered" evidence="1">
    <location>
        <begin position="249"/>
        <end position="284"/>
    </location>
</feature>